<evidence type="ECO:0008006" key="4">
    <source>
        <dbReference type="Google" id="ProtNLM"/>
    </source>
</evidence>
<evidence type="ECO:0000313" key="3">
    <source>
        <dbReference type="Proteomes" id="UP001295423"/>
    </source>
</evidence>
<feature type="compositionally biased region" description="Polar residues" evidence="1">
    <location>
        <begin position="25"/>
        <end position="35"/>
    </location>
</feature>
<dbReference type="InterPro" id="IPR026906">
    <property type="entry name" value="LRR_5"/>
</dbReference>
<dbReference type="Pfam" id="PF13306">
    <property type="entry name" value="LRR_5"/>
    <property type="match status" value="3"/>
</dbReference>
<sequence>MNKSSSSIRDKEEAEEPTTFIYSVDGQQSRSAGMPQNVTRALIVVAKMIAENENDDNDDDDESMSKSKNKNKNDDQQTTTLQESAFRNCTSLINVQFHHSLALHTIGTRAFDNCTALTSISGLPPTLTKLQDSCFAWCRSLASITLNHGLLEIGNGAFEGAGLTLMNIPNTVEIIGDRAFAGCHLMTTLCFEEEEDGRLQEIGVRAFASCAGLAQIKIPSAVERLKSGAFAWCNSLWAIHLPHGLREISDNLLERCLALEHISLPSTVETIGNRAFEYFTQLVEINLSETMIKAIGFRSFAHCSVLENICFLSTMVTIDEAAFADCRAMQDTQLPNGLQSLGGFAFSGCQSLQSVSVPSSIRGIETGTFQGCFSLTDVDLKEGLEIIGDSAFSFCDSLSAISFPRSLNMIGRAFHCCLNLLEVEIPTNAELIMTFRPPCFSQCQSLVTVSIPSSMDGSMAHAFSDCERLQLPPPPPPLQKSLEHGENGNDHNAVPNKLHDRFHELPVHKVCYHASHSTLEDMRQALDDSHGGDSTTTTTTTTSTLRETLVDAYGMTPCHIVATSSKLPLDMFELVLDRYHRNIMCVRDCHGKTMMDYLIMHRSNKAIPLIQTALQKAITGCWTNGWGLTEWKLDLLHRVESKMLPADCDIKMRREQLDEILDRLEYYREMEATSILELALWKMAMNNQQQKFHSLSSGQKQYFSLLMDRASYRLRCGLDVVLSNVMECVWNPDTREFVYWI</sequence>
<feature type="region of interest" description="Disordered" evidence="1">
    <location>
        <begin position="468"/>
        <end position="496"/>
    </location>
</feature>
<dbReference type="PANTHER" id="PTHR45661:SF3">
    <property type="entry name" value="IG-LIKE DOMAIN-CONTAINING PROTEIN"/>
    <property type="match status" value="1"/>
</dbReference>
<evidence type="ECO:0000313" key="2">
    <source>
        <dbReference type="EMBL" id="CAJ1955651.1"/>
    </source>
</evidence>
<dbReference type="PANTHER" id="PTHR45661">
    <property type="entry name" value="SURFACE ANTIGEN"/>
    <property type="match status" value="1"/>
</dbReference>
<feature type="region of interest" description="Disordered" evidence="1">
    <location>
        <begin position="52"/>
        <end position="78"/>
    </location>
</feature>
<keyword evidence="3" id="KW-1185">Reference proteome</keyword>
<dbReference type="AlphaFoldDB" id="A0AAD2FZQ4"/>
<dbReference type="SUPFAM" id="SSF52058">
    <property type="entry name" value="L domain-like"/>
    <property type="match status" value="1"/>
</dbReference>
<evidence type="ECO:0000256" key="1">
    <source>
        <dbReference type="SAM" id="MobiDB-lite"/>
    </source>
</evidence>
<dbReference type="Gene3D" id="3.80.10.10">
    <property type="entry name" value="Ribonuclease Inhibitor"/>
    <property type="match status" value="3"/>
</dbReference>
<name>A0AAD2FZQ4_9STRA</name>
<dbReference type="InterPro" id="IPR032675">
    <property type="entry name" value="LRR_dom_sf"/>
</dbReference>
<gene>
    <name evidence="2" type="ORF">CYCCA115_LOCUS15856</name>
</gene>
<accession>A0AAD2FZQ4</accession>
<dbReference type="EMBL" id="CAKOGP040001892">
    <property type="protein sequence ID" value="CAJ1955651.1"/>
    <property type="molecule type" value="Genomic_DNA"/>
</dbReference>
<proteinExistence type="predicted"/>
<comment type="caution">
    <text evidence="2">The sequence shown here is derived from an EMBL/GenBank/DDBJ whole genome shotgun (WGS) entry which is preliminary data.</text>
</comment>
<organism evidence="2 3">
    <name type="scientific">Cylindrotheca closterium</name>
    <dbReference type="NCBI Taxonomy" id="2856"/>
    <lineage>
        <taxon>Eukaryota</taxon>
        <taxon>Sar</taxon>
        <taxon>Stramenopiles</taxon>
        <taxon>Ochrophyta</taxon>
        <taxon>Bacillariophyta</taxon>
        <taxon>Bacillariophyceae</taxon>
        <taxon>Bacillariophycidae</taxon>
        <taxon>Bacillariales</taxon>
        <taxon>Bacillariaceae</taxon>
        <taxon>Cylindrotheca</taxon>
    </lineage>
</organism>
<feature type="compositionally biased region" description="Acidic residues" evidence="1">
    <location>
        <begin position="52"/>
        <end position="62"/>
    </location>
</feature>
<dbReference type="InterPro" id="IPR053139">
    <property type="entry name" value="Surface_bspA-like"/>
</dbReference>
<feature type="region of interest" description="Disordered" evidence="1">
    <location>
        <begin position="1"/>
        <end position="35"/>
    </location>
</feature>
<protein>
    <recommendedName>
        <fullName evidence="4">Leucine-rich repeat protein</fullName>
    </recommendedName>
</protein>
<reference evidence="2" key="1">
    <citation type="submission" date="2023-08" db="EMBL/GenBank/DDBJ databases">
        <authorList>
            <person name="Audoor S."/>
            <person name="Bilcke G."/>
        </authorList>
    </citation>
    <scope>NUCLEOTIDE SEQUENCE</scope>
</reference>
<dbReference type="Proteomes" id="UP001295423">
    <property type="component" value="Unassembled WGS sequence"/>
</dbReference>